<feature type="compositionally biased region" description="Low complexity" evidence="1">
    <location>
        <begin position="251"/>
        <end position="269"/>
    </location>
</feature>
<gene>
    <name evidence="2" type="ORF">BQ4739_LOCUS7854</name>
</gene>
<dbReference type="Proteomes" id="UP000256970">
    <property type="component" value="Unassembled WGS sequence"/>
</dbReference>
<evidence type="ECO:0000256" key="1">
    <source>
        <dbReference type="SAM" id="MobiDB-lite"/>
    </source>
</evidence>
<reference evidence="2 3" key="1">
    <citation type="submission" date="2016-10" db="EMBL/GenBank/DDBJ databases">
        <authorList>
            <person name="Cai Z."/>
        </authorList>
    </citation>
    <scope>NUCLEOTIDE SEQUENCE [LARGE SCALE GENOMIC DNA]</scope>
</reference>
<accession>A0A383VQK0</accession>
<feature type="compositionally biased region" description="Low complexity" evidence="1">
    <location>
        <begin position="302"/>
        <end position="323"/>
    </location>
</feature>
<evidence type="ECO:0000313" key="2">
    <source>
        <dbReference type="EMBL" id="SZX67461.1"/>
    </source>
</evidence>
<organism evidence="2 3">
    <name type="scientific">Tetradesmus obliquus</name>
    <name type="common">Green alga</name>
    <name type="synonym">Acutodesmus obliquus</name>
    <dbReference type="NCBI Taxonomy" id="3088"/>
    <lineage>
        <taxon>Eukaryota</taxon>
        <taxon>Viridiplantae</taxon>
        <taxon>Chlorophyta</taxon>
        <taxon>core chlorophytes</taxon>
        <taxon>Chlorophyceae</taxon>
        <taxon>CS clade</taxon>
        <taxon>Sphaeropleales</taxon>
        <taxon>Scenedesmaceae</taxon>
        <taxon>Tetradesmus</taxon>
    </lineage>
</organism>
<sequence length="323" mass="33766">MSSSSGPPTQLVLAVHTVEAATAKVNTEAAYARPTDSFHVPFAMILLLDFAKRKATPPGCKCRMVIPSDGITSVSLWDTADPASLQEWLAENLGSDCRSELHEVQEDFTWGMSLELARMRATEKVTDGSMKTIGALGERTSRAAEVVAAGLTTAVGSTQQKLEAWDQRTGVLTSAKETTAALQQRVIGAMAKAAENERVHSVVSNVSTGVSSSWAKVSSWVGQRLGDMNVNDGADEYGPQAGGAGAYTPNSYSAAPQQQQQQQQYSSPQHTLSSSTGGGAERADSTDRPLTFTDSMLADPLGSPDSSKAAAAAGGSPPKAADS</sequence>
<feature type="region of interest" description="Disordered" evidence="1">
    <location>
        <begin position="231"/>
        <end position="323"/>
    </location>
</feature>
<dbReference type="EMBL" id="FNXT01000801">
    <property type="protein sequence ID" value="SZX67461.1"/>
    <property type="molecule type" value="Genomic_DNA"/>
</dbReference>
<dbReference type="AlphaFoldDB" id="A0A383VQK0"/>
<keyword evidence="3" id="KW-1185">Reference proteome</keyword>
<proteinExistence type="predicted"/>
<protein>
    <submittedName>
        <fullName evidence="2">Uncharacterized protein</fullName>
    </submittedName>
</protein>
<name>A0A383VQK0_TETOB</name>
<evidence type="ECO:0000313" key="3">
    <source>
        <dbReference type="Proteomes" id="UP000256970"/>
    </source>
</evidence>